<dbReference type="PROSITE" id="PS00991">
    <property type="entry name" value="CLAT_ADAPTOR_M_2"/>
    <property type="match status" value="1"/>
</dbReference>
<comment type="function">
    <text evidence="10">Component of the adaptor protein complex 4 (AP-4). Adaptor protein complexes are vesicle coat components involved both in vesicle formation and cargo selection. They control the vesicular transport of proteins in different trafficking pathways. AP-4 forms a non clathrin-associated coat on vesicles departing the trans-Golgi network (TGN) and may be involved in the targeting of proteins from the trans-Golgi network (TGN) to the endosomal-lysosomal system. It is also involved in protein sorting to the basolateral membrane in epithelial cells and the proper asymmetric localization of somatodendritic proteins in neurons. Within AP-4, the mu-type subunit AP4M1 is directly involved in the recognition and binding of tyrosine-based sorting signals found in the cytoplasmic part of cargos. The adaptor protein complex 4 (AP-4) may also recognize other types of sorting signal.</text>
</comment>
<evidence type="ECO:0000256" key="4">
    <source>
        <dbReference type="ARBA" id="ARBA00022448"/>
    </source>
</evidence>
<dbReference type="AlphaFoldDB" id="A0A5N4CW07"/>
<evidence type="ECO:0000313" key="15">
    <source>
        <dbReference type="EMBL" id="KAB1263026.1"/>
    </source>
</evidence>
<evidence type="ECO:0000256" key="9">
    <source>
        <dbReference type="ARBA" id="ARBA00041045"/>
    </source>
</evidence>
<dbReference type="EMBL" id="JWIN03000018">
    <property type="protein sequence ID" value="KAB1263026.1"/>
    <property type="molecule type" value="Genomic_DNA"/>
</dbReference>
<evidence type="ECO:0000256" key="6">
    <source>
        <dbReference type="ARBA" id="ARBA00022927"/>
    </source>
</evidence>
<dbReference type="GO" id="GO:0016192">
    <property type="term" value="P:vesicle-mediated transport"/>
    <property type="evidence" value="ECO:0007669"/>
    <property type="project" value="InterPro"/>
</dbReference>
<comment type="similarity">
    <text evidence="3 12">Belongs to the adaptor complexes medium subunit family.</text>
</comment>
<feature type="region of interest" description="Disordered" evidence="13">
    <location>
        <begin position="1"/>
        <end position="21"/>
    </location>
</feature>
<dbReference type="CDD" id="cd14838">
    <property type="entry name" value="AP4_Mu_N"/>
    <property type="match status" value="1"/>
</dbReference>
<dbReference type="InterPro" id="IPR050431">
    <property type="entry name" value="Adaptor_comp_med_subunit"/>
</dbReference>
<name>A0A5N4CW07_CAMDR</name>
<evidence type="ECO:0000256" key="8">
    <source>
        <dbReference type="ARBA" id="ARBA00023136"/>
    </source>
</evidence>
<evidence type="ECO:0000256" key="13">
    <source>
        <dbReference type="SAM" id="MobiDB-lite"/>
    </source>
</evidence>
<gene>
    <name evidence="15" type="ORF">Cadr_000023645</name>
</gene>
<keyword evidence="16" id="KW-1185">Reference proteome</keyword>
<reference evidence="15 16" key="1">
    <citation type="journal article" date="2019" name="Mol. Ecol. Resour.">
        <title>Improving Illumina assemblies with Hi-C and long reads: an example with the North African dromedary.</title>
        <authorList>
            <person name="Elbers J.P."/>
            <person name="Rogers M.F."/>
            <person name="Perelman P.L."/>
            <person name="Proskuryakova A.A."/>
            <person name="Serdyukova N.A."/>
            <person name="Johnson W.E."/>
            <person name="Horin P."/>
            <person name="Corander J."/>
            <person name="Murphy D."/>
            <person name="Burger P.A."/>
        </authorList>
    </citation>
    <scope>NUCLEOTIDE SEQUENCE [LARGE SCALE GENOMIC DNA]</scope>
    <source>
        <strain evidence="15">Drom800</strain>
        <tissue evidence="15">Blood</tissue>
    </source>
</reference>
<evidence type="ECO:0000256" key="5">
    <source>
        <dbReference type="ARBA" id="ARBA00022753"/>
    </source>
</evidence>
<evidence type="ECO:0000256" key="1">
    <source>
        <dbReference type="ARBA" id="ARBA00004150"/>
    </source>
</evidence>
<dbReference type="GO" id="GO:0005794">
    <property type="term" value="C:Golgi apparatus"/>
    <property type="evidence" value="ECO:0007669"/>
    <property type="project" value="UniProtKB-SubCell"/>
</dbReference>
<dbReference type="CDD" id="cd09253">
    <property type="entry name" value="AP-4_Mu4_Cterm"/>
    <property type="match status" value="1"/>
</dbReference>
<dbReference type="Gene3D" id="3.30.450.60">
    <property type="match status" value="1"/>
</dbReference>
<comment type="subcellular location">
    <subcellularLocation>
        <location evidence="2">Early endosome</location>
    </subcellularLocation>
    <subcellularLocation>
        <location evidence="1">Golgi apparatus</location>
        <location evidence="1">trans-Golgi network membrane</location>
        <topology evidence="1">Peripheral membrane protein</topology>
    </subcellularLocation>
</comment>
<dbReference type="InterPro" id="IPR011012">
    <property type="entry name" value="Longin-like_dom_sf"/>
</dbReference>
<evidence type="ECO:0000256" key="10">
    <source>
        <dbReference type="ARBA" id="ARBA00045641"/>
    </source>
</evidence>
<dbReference type="PRINTS" id="PR00314">
    <property type="entry name" value="CLATHRINADPT"/>
</dbReference>
<dbReference type="FunFam" id="3.30.450.60:FF:000018">
    <property type="entry name" value="AP-4 complex subunit mu-1 isoform X1"/>
    <property type="match status" value="1"/>
</dbReference>
<keyword evidence="4 12" id="KW-0813">Transport</keyword>
<dbReference type="Pfam" id="PF00928">
    <property type="entry name" value="Adap_comp_sub"/>
    <property type="match status" value="1"/>
</dbReference>
<dbReference type="Gene3D" id="2.60.40.1170">
    <property type="entry name" value="Mu homology domain, subdomain B"/>
    <property type="match status" value="2"/>
</dbReference>
<sequence>MRRGCWEGKAGQGWAGKAGQGRAGAGFPAVRGESLLEGQPTRVLLFRGRRAGQAQLLLSPGLLSRTAMISQFFILSSKGDPLIYKDFRGDCGCRDVAELFYRKLTGLPGDESPVVMHHGDRHFIHVRHSGLYLVATTSENISPFSLLELLSRLATLLGDYCGSLGEGTISRNVALVYELLDEVLDYGYVQTTSTEMLRNFIQTEAVVSKPFSLFDLSSVGLFGAETQQSKVAPSSAASRPVLSSRSDQSQKNEVFLDVVERLSVLIASNGSLLKVDVQGEIRLKSFLPSGSEMRIGLTEEFCVGKSELRGEESLFLGYGPGIRVDEVSFHSSVHLDEFESHRILRLQPPQGELTVMRYQLSDDLPSPLPFRLFPSVQWDRGSGRLQVYLKLRCDLPPKSQALNVRLHLPLPRGVVSLSQELSSPEQKAELGEGALRWDLPRVQGGSQLSGLFQHLPPPLPSQMDVPGLPGPPGQGSSTSAPPLGLGPASLSFELPRHTCSGLQVRFLRLAFRPCGNANPHKWVRHLSHSDAYVIRI</sequence>
<dbReference type="GO" id="GO:0006605">
    <property type="term" value="P:protein targeting"/>
    <property type="evidence" value="ECO:0007669"/>
    <property type="project" value="UniProtKB-ARBA"/>
</dbReference>
<dbReference type="InterPro" id="IPR001392">
    <property type="entry name" value="Clathrin_mu"/>
</dbReference>
<evidence type="ECO:0000256" key="11">
    <source>
        <dbReference type="ARBA" id="ARBA00046433"/>
    </source>
</evidence>
<feature type="region of interest" description="Disordered" evidence="13">
    <location>
        <begin position="451"/>
        <end position="484"/>
    </location>
</feature>
<keyword evidence="6 12" id="KW-0653">Protein transport</keyword>
<keyword evidence="8" id="KW-0472">Membrane</keyword>
<dbReference type="PIRSF" id="PIRSF005992">
    <property type="entry name" value="Clathrin_mu"/>
    <property type="match status" value="1"/>
</dbReference>
<evidence type="ECO:0000256" key="7">
    <source>
        <dbReference type="ARBA" id="ARBA00023034"/>
    </source>
</evidence>
<dbReference type="PANTHER" id="PTHR10529">
    <property type="entry name" value="AP COMPLEX SUBUNIT MU"/>
    <property type="match status" value="1"/>
</dbReference>
<dbReference type="FunFam" id="2.60.40.1170:FF:000021">
    <property type="entry name" value="AP-4 complex subunit mu-1 isoform X1"/>
    <property type="match status" value="1"/>
</dbReference>
<dbReference type="STRING" id="9838.ENSCDRP00005013517"/>
<protein>
    <recommendedName>
        <fullName evidence="9">AP-4 complex subunit mu-1</fullName>
    </recommendedName>
</protein>
<feature type="compositionally biased region" description="Gly residues" evidence="13">
    <location>
        <begin position="10"/>
        <end position="21"/>
    </location>
</feature>
<dbReference type="GO" id="GO:0005769">
    <property type="term" value="C:early endosome"/>
    <property type="evidence" value="ECO:0007669"/>
    <property type="project" value="UniProtKB-SubCell"/>
</dbReference>
<comment type="subunit">
    <text evidence="11">Adaptor protein complex 4 (AP-4) is a heterotetramer composed of two large adaptins (epsilon-type subunit AP4E1 and beta-type subunit AP4B1), a medium adaptin (mu-type subunit AP4M1) and a small adaptin (sigma-type AP4S1). Interacts with tyrosine-based sorting signals on the cytoplasmic tail of cargo proteins such as APP, ATG9A, LAMP2 and NAGPA. Interacts with the C-terminal domain of GRID2. Interacts with GRIA1 and GRIA2; the interaction is indirect via CACNG3. Interacts with CACNG3; CACNG3 associates GRIA1 and GRIA2 with the adaptor protein complex 4 (AP-4) to target them to the somatodendritic compartment of neurons. Interacts with HOOK1 and HOOK2; the interactions are direct, mediate the interaction between FTS-Hook-FHIP (FHF) complex and AP-4 and the perinuclear distribution of AP-4.</text>
</comment>
<keyword evidence="5" id="KW-0967">Endosome</keyword>
<evidence type="ECO:0000259" key="14">
    <source>
        <dbReference type="PROSITE" id="PS51072"/>
    </source>
</evidence>
<accession>A0A5N4CW07</accession>
<evidence type="ECO:0000256" key="3">
    <source>
        <dbReference type="ARBA" id="ARBA00005324"/>
    </source>
</evidence>
<feature type="domain" description="MHD" evidence="14">
    <location>
        <begin position="251"/>
        <end position="535"/>
    </location>
</feature>
<dbReference type="GO" id="GO:0030131">
    <property type="term" value="C:clathrin adaptor complex"/>
    <property type="evidence" value="ECO:0007669"/>
    <property type="project" value="UniProtKB-UniRule"/>
</dbReference>
<comment type="caution">
    <text evidence="15">The sequence shown here is derived from an EMBL/GenBank/DDBJ whole genome shotgun (WGS) entry which is preliminary data.</text>
</comment>
<dbReference type="SUPFAM" id="SSF64356">
    <property type="entry name" value="SNARE-like"/>
    <property type="match status" value="1"/>
</dbReference>
<organism evidence="15 16">
    <name type="scientific">Camelus dromedarius</name>
    <name type="common">Dromedary</name>
    <name type="synonym">Arabian camel</name>
    <dbReference type="NCBI Taxonomy" id="9838"/>
    <lineage>
        <taxon>Eukaryota</taxon>
        <taxon>Metazoa</taxon>
        <taxon>Chordata</taxon>
        <taxon>Craniata</taxon>
        <taxon>Vertebrata</taxon>
        <taxon>Euteleostomi</taxon>
        <taxon>Mammalia</taxon>
        <taxon>Eutheria</taxon>
        <taxon>Laurasiatheria</taxon>
        <taxon>Artiodactyla</taxon>
        <taxon>Tylopoda</taxon>
        <taxon>Camelidae</taxon>
        <taxon>Camelus</taxon>
    </lineage>
</organism>
<dbReference type="GO" id="GO:0006886">
    <property type="term" value="P:intracellular protein transport"/>
    <property type="evidence" value="ECO:0007669"/>
    <property type="project" value="UniProtKB-UniRule"/>
</dbReference>
<dbReference type="InterPro" id="IPR018240">
    <property type="entry name" value="Clathrin_mu_CS"/>
</dbReference>
<evidence type="ECO:0000256" key="12">
    <source>
        <dbReference type="PIRNR" id="PIRNR005992"/>
    </source>
</evidence>
<dbReference type="InterPro" id="IPR028565">
    <property type="entry name" value="MHD"/>
</dbReference>
<dbReference type="InterPro" id="IPR036168">
    <property type="entry name" value="AP2_Mu_C_sf"/>
</dbReference>
<keyword evidence="7" id="KW-0333">Golgi apparatus</keyword>
<dbReference type="PROSITE" id="PS51072">
    <property type="entry name" value="MHD"/>
    <property type="match status" value="1"/>
</dbReference>
<dbReference type="Proteomes" id="UP000299084">
    <property type="component" value="Unassembled WGS sequence"/>
</dbReference>
<evidence type="ECO:0000313" key="16">
    <source>
        <dbReference type="Proteomes" id="UP000299084"/>
    </source>
</evidence>
<dbReference type="SUPFAM" id="SSF49447">
    <property type="entry name" value="Second domain of Mu2 adaptin subunit (ap50) of ap2 adaptor"/>
    <property type="match status" value="1"/>
</dbReference>
<evidence type="ECO:0000256" key="2">
    <source>
        <dbReference type="ARBA" id="ARBA00004412"/>
    </source>
</evidence>
<proteinExistence type="inferred from homology"/>